<protein>
    <submittedName>
        <fullName evidence="2">Uncharacterized protein</fullName>
    </submittedName>
</protein>
<feature type="chain" id="PRO_5012361778" evidence="1">
    <location>
        <begin position="16"/>
        <end position="86"/>
    </location>
</feature>
<evidence type="ECO:0000313" key="3">
    <source>
        <dbReference type="Proteomes" id="UP000002748"/>
    </source>
</evidence>
<dbReference type="GeneID" id="25984568"/>
<feature type="signal peptide" evidence="1">
    <location>
        <begin position="1"/>
        <end position="15"/>
    </location>
</feature>
<evidence type="ECO:0000313" key="2">
    <source>
        <dbReference type="EMBL" id="EJT49797.1"/>
    </source>
</evidence>
<dbReference type="HOGENOM" id="CLU_2499476_0_0_1"/>
<dbReference type="EMBL" id="ALBS01000148">
    <property type="protein sequence ID" value="EJT49797.1"/>
    <property type="molecule type" value="Genomic_DNA"/>
</dbReference>
<name>J6F3I6_TRIAS</name>
<dbReference type="KEGG" id="tasa:A1Q1_01054"/>
<comment type="caution">
    <text evidence="2">The sequence shown here is derived from an EMBL/GenBank/DDBJ whole genome shotgun (WGS) entry which is preliminary data.</text>
</comment>
<evidence type="ECO:0000256" key="1">
    <source>
        <dbReference type="SAM" id="SignalP"/>
    </source>
</evidence>
<dbReference type="VEuPathDB" id="FungiDB:A1Q1_01054"/>
<keyword evidence="1" id="KW-0732">Signal</keyword>
<dbReference type="RefSeq" id="XP_014180974.1">
    <property type="nucleotide sequence ID" value="XM_014325499.1"/>
</dbReference>
<organism evidence="2 3">
    <name type="scientific">Trichosporon asahii var. asahii (strain ATCC 90039 / CBS 2479 / JCM 2466 / KCTC 7840 / NBRC 103889/ NCYC 2677 / UAMH 7654)</name>
    <name type="common">Yeast</name>
    <dbReference type="NCBI Taxonomy" id="1186058"/>
    <lineage>
        <taxon>Eukaryota</taxon>
        <taxon>Fungi</taxon>
        <taxon>Dikarya</taxon>
        <taxon>Basidiomycota</taxon>
        <taxon>Agaricomycotina</taxon>
        <taxon>Tremellomycetes</taxon>
        <taxon>Trichosporonales</taxon>
        <taxon>Trichosporonaceae</taxon>
        <taxon>Trichosporon</taxon>
    </lineage>
</organism>
<dbReference type="AlphaFoldDB" id="J6F3I6"/>
<dbReference type="Proteomes" id="UP000002748">
    <property type="component" value="Unassembled WGS sequence"/>
</dbReference>
<sequence>MKLAAISILASLAAARPITGPACIEDNDLINKLSAYQINSDNTSGQSCPEFRSRLAESVKASAARASGAEADDLYGLAGWIEALNG</sequence>
<gene>
    <name evidence="2" type="ORF">A1Q1_01054</name>
</gene>
<accession>J6F3I6</accession>
<reference evidence="2 3" key="1">
    <citation type="journal article" date="2012" name="Eukaryot. Cell">
        <title>Draft genome sequence of CBS 2479, the standard type strain of Trichosporon asahii.</title>
        <authorList>
            <person name="Yang R.Y."/>
            <person name="Li H.T."/>
            <person name="Zhu H."/>
            <person name="Zhou G.P."/>
            <person name="Wang M."/>
            <person name="Wang L."/>
        </authorList>
    </citation>
    <scope>NUCLEOTIDE SEQUENCE [LARGE SCALE GENOMIC DNA]</scope>
    <source>
        <strain evidence="3">ATCC 90039 / CBS 2479 / JCM 2466 / KCTC 7840 / NCYC 2677 / UAMH 7654</strain>
    </source>
</reference>
<proteinExistence type="predicted"/>